<comment type="caution">
    <text evidence="2">The sequence shown here is derived from an EMBL/GenBank/DDBJ whole genome shotgun (WGS) entry which is preliminary data.</text>
</comment>
<dbReference type="GeneID" id="85435294"/>
<evidence type="ECO:0000313" key="2">
    <source>
        <dbReference type="EMBL" id="KAK1599784.1"/>
    </source>
</evidence>
<dbReference type="Proteomes" id="UP001230504">
    <property type="component" value="Unassembled WGS sequence"/>
</dbReference>
<keyword evidence="3" id="KW-1185">Reference proteome</keyword>
<dbReference type="EMBL" id="JAHLJV010000002">
    <property type="protein sequence ID" value="KAK1599784.1"/>
    <property type="molecule type" value="Genomic_DNA"/>
</dbReference>
<proteinExistence type="predicted"/>
<protein>
    <submittedName>
        <fullName evidence="2">Uncharacterized protein</fullName>
    </submittedName>
</protein>
<gene>
    <name evidence="2" type="ORF">LY79DRAFT_151630</name>
</gene>
<accession>A0AAD8QCC9</accession>
<feature type="compositionally biased region" description="Basic and acidic residues" evidence="1">
    <location>
        <begin position="100"/>
        <end position="126"/>
    </location>
</feature>
<feature type="compositionally biased region" description="Basic residues" evidence="1">
    <location>
        <begin position="144"/>
        <end position="156"/>
    </location>
</feature>
<name>A0AAD8QCC9_9PEZI</name>
<evidence type="ECO:0000313" key="3">
    <source>
        <dbReference type="Proteomes" id="UP001230504"/>
    </source>
</evidence>
<reference evidence="2" key="1">
    <citation type="submission" date="2021-06" db="EMBL/GenBank/DDBJ databases">
        <title>Comparative genomics, transcriptomics and evolutionary studies reveal genomic signatures of adaptation to plant cell wall in hemibiotrophic fungi.</title>
        <authorList>
            <consortium name="DOE Joint Genome Institute"/>
            <person name="Baroncelli R."/>
            <person name="Diaz J.F."/>
            <person name="Benocci T."/>
            <person name="Peng M."/>
            <person name="Battaglia E."/>
            <person name="Haridas S."/>
            <person name="Andreopoulos W."/>
            <person name="Labutti K."/>
            <person name="Pangilinan J."/>
            <person name="Floch G.L."/>
            <person name="Makela M.R."/>
            <person name="Henrissat B."/>
            <person name="Grigoriev I.V."/>
            <person name="Crouch J.A."/>
            <person name="De Vries R.P."/>
            <person name="Sukno S.A."/>
            <person name="Thon M.R."/>
        </authorList>
    </citation>
    <scope>NUCLEOTIDE SEQUENCE</scope>
    <source>
        <strain evidence="2">CBS 125086</strain>
    </source>
</reference>
<evidence type="ECO:0000256" key="1">
    <source>
        <dbReference type="SAM" id="MobiDB-lite"/>
    </source>
</evidence>
<sequence>MAVTGIADRQPSFPQVDGVVHAPCVSHHPMCCASPSASEAEDLVIFRKAWRGQILRLEGTCGQGGKGGSGPSNLAHWIGGTRTPPRGVTCISPGTVEARGLGEERTEVPARRARARERERERERGQDQWNRCLTKLKGHETRPRPHLHPSKRKPPHPRTIAGQ</sequence>
<dbReference type="AlphaFoldDB" id="A0AAD8QCC9"/>
<feature type="region of interest" description="Disordered" evidence="1">
    <location>
        <begin position="62"/>
        <end position="163"/>
    </location>
</feature>
<dbReference type="RefSeq" id="XP_060420373.1">
    <property type="nucleotide sequence ID" value="XM_060551054.1"/>
</dbReference>
<organism evidence="2 3">
    <name type="scientific">Colletotrichum navitas</name>
    <dbReference type="NCBI Taxonomy" id="681940"/>
    <lineage>
        <taxon>Eukaryota</taxon>
        <taxon>Fungi</taxon>
        <taxon>Dikarya</taxon>
        <taxon>Ascomycota</taxon>
        <taxon>Pezizomycotina</taxon>
        <taxon>Sordariomycetes</taxon>
        <taxon>Hypocreomycetidae</taxon>
        <taxon>Glomerellales</taxon>
        <taxon>Glomerellaceae</taxon>
        <taxon>Colletotrichum</taxon>
        <taxon>Colletotrichum graminicola species complex</taxon>
    </lineage>
</organism>